<dbReference type="Proteomes" id="UP001196413">
    <property type="component" value="Unassembled WGS sequence"/>
</dbReference>
<feature type="compositionally biased region" description="Polar residues" evidence="1">
    <location>
        <begin position="144"/>
        <end position="154"/>
    </location>
</feature>
<keyword evidence="4" id="KW-1185">Reference proteome</keyword>
<dbReference type="InterPro" id="IPR004087">
    <property type="entry name" value="KH_dom"/>
</dbReference>
<dbReference type="AlphaFoldDB" id="A0AAD5WDQ6"/>
<dbReference type="SMART" id="SM00322">
    <property type="entry name" value="KH"/>
    <property type="match status" value="1"/>
</dbReference>
<dbReference type="GO" id="GO:0003723">
    <property type="term" value="F:RNA binding"/>
    <property type="evidence" value="ECO:0007669"/>
    <property type="project" value="InterPro"/>
</dbReference>
<dbReference type="InterPro" id="IPR004088">
    <property type="entry name" value="KH_dom_type_1"/>
</dbReference>
<gene>
    <name evidence="3" type="ORF">KIN20_027068</name>
</gene>
<accession>A0AAD5WDQ6</accession>
<evidence type="ECO:0000259" key="2">
    <source>
        <dbReference type="SMART" id="SM00322"/>
    </source>
</evidence>
<feature type="domain" description="K Homology" evidence="2">
    <location>
        <begin position="193"/>
        <end position="264"/>
    </location>
</feature>
<organism evidence="3 4">
    <name type="scientific">Parelaphostrongylus tenuis</name>
    <name type="common">Meningeal worm</name>
    <dbReference type="NCBI Taxonomy" id="148309"/>
    <lineage>
        <taxon>Eukaryota</taxon>
        <taxon>Metazoa</taxon>
        <taxon>Ecdysozoa</taxon>
        <taxon>Nematoda</taxon>
        <taxon>Chromadorea</taxon>
        <taxon>Rhabditida</taxon>
        <taxon>Rhabditina</taxon>
        <taxon>Rhabditomorpha</taxon>
        <taxon>Strongyloidea</taxon>
        <taxon>Metastrongylidae</taxon>
        <taxon>Parelaphostrongylus</taxon>
    </lineage>
</organism>
<comment type="caution">
    <text evidence="3">The sequence shown here is derived from an EMBL/GenBank/DDBJ whole genome shotgun (WGS) entry which is preliminary data.</text>
</comment>
<protein>
    <recommendedName>
        <fullName evidence="2">K Homology domain-containing protein</fullName>
    </recommendedName>
</protein>
<evidence type="ECO:0000313" key="4">
    <source>
        <dbReference type="Proteomes" id="UP001196413"/>
    </source>
</evidence>
<dbReference type="Gene3D" id="3.30.1370.10">
    <property type="entry name" value="K Homology domain, type 1"/>
    <property type="match status" value="1"/>
</dbReference>
<evidence type="ECO:0000313" key="3">
    <source>
        <dbReference type="EMBL" id="KAJ1366413.1"/>
    </source>
</evidence>
<name>A0AAD5WDQ6_PARTN</name>
<evidence type="ECO:0000256" key="1">
    <source>
        <dbReference type="SAM" id="MobiDB-lite"/>
    </source>
</evidence>
<dbReference type="EMBL" id="JAHQIW010005549">
    <property type="protein sequence ID" value="KAJ1366413.1"/>
    <property type="molecule type" value="Genomic_DNA"/>
</dbReference>
<feature type="compositionally biased region" description="Low complexity" evidence="1">
    <location>
        <begin position="155"/>
        <end position="171"/>
    </location>
</feature>
<dbReference type="InterPro" id="IPR036612">
    <property type="entry name" value="KH_dom_type_1_sf"/>
</dbReference>
<dbReference type="SUPFAM" id="SSF54791">
    <property type="entry name" value="Eukaryotic type KH-domain (KH-domain type I)"/>
    <property type="match status" value="1"/>
</dbReference>
<reference evidence="3" key="1">
    <citation type="submission" date="2021-06" db="EMBL/GenBank/DDBJ databases">
        <title>Parelaphostrongylus tenuis whole genome reference sequence.</title>
        <authorList>
            <person name="Garwood T.J."/>
            <person name="Larsen P.A."/>
            <person name="Fountain-Jones N.M."/>
            <person name="Garbe J.R."/>
            <person name="Macchietto M.G."/>
            <person name="Kania S.A."/>
            <person name="Gerhold R.W."/>
            <person name="Richards J.E."/>
            <person name="Wolf T.M."/>
        </authorList>
    </citation>
    <scope>NUCLEOTIDE SEQUENCE</scope>
    <source>
        <strain evidence="3">MNPRO001-30</strain>
        <tissue evidence="3">Meninges</tissue>
    </source>
</reference>
<feature type="region of interest" description="Disordered" evidence="1">
    <location>
        <begin position="137"/>
        <end position="191"/>
    </location>
</feature>
<sequence length="301" mass="33206">MLLRISSNSIQVSATFGSEYSLFCFTSTVRKCCSVCLLQEMKLAIIRATGLTEIFMDENSRVSLYGSSGSVQRARTTIRQMFIEHGLGDAEIRPSSESLLDTSPIASMRSRSHSLERTHNGDCRQIVDMPRQYHWLMSDPAPNSLRNSNSQLTKSQSGTQSRSFSSMPSESFHTGLKSESSPHEPSGDGAARQISSIGFFVSTSDAPRLIGTRGATKRRIEDATGCTILLHTEKKQNGKFPVEVFSTSTMQCEIARQHILGFLAGTHSPAGRPIGSPTKNKEIHARPKMHLQLRPKKMPTK</sequence>
<dbReference type="Pfam" id="PF00013">
    <property type="entry name" value="KH_1"/>
    <property type="match status" value="1"/>
</dbReference>
<proteinExistence type="predicted"/>
<dbReference type="CDD" id="cd00105">
    <property type="entry name" value="KH-I"/>
    <property type="match status" value="1"/>
</dbReference>